<reference evidence="2 3" key="1">
    <citation type="journal article" date="2019" name="Int. J. Syst. Evol. Microbiol.">
        <title>The Global Catalogue of Microorganisms (GCM) 10K type strain sequencing project: providing services to taxonomists for standard genome sequencing and annotation.</title>
        <authorList>
            <consortium name="The Broad Institute Genomics Platform"/>
            <consortium name="The Broad Institute Genome Sequencing Center for Infectious Disease"/>
            <person name="Wu L."/>
            <person name="Ma J."/>
        </authorList>
    </citation>
    <scope>NUCLEOTIDE SEQUENCE [LARGE SCALE GENOMIC DNA]</scope>
    <source>
        <strain evidence="2 3">JCM 15478</strain>
    </source>
</reference>
<sequence>MTIHSTATATTVHSPSATDSRKLTFITDQGSALATRSRAFRVRGTVRAPFPAPVRGRRAAPEPSSPPSGGAGYACGGRCGWGSGCGCACDFGCDFR</sequence>
<evidence type="ECO:0000256" key="1">
    <source>
        <dbReference type="SAM" id="MobiDB-lite"/>
    </source>
</evidence>
<gene>
    <name evidence="2" type="ORF">GCM10009801_47500</name>
</gene>
<keyword evidence="3" id="KW-1185">Reference proteome</keyword>
<comment type="caution">
    <text evidence="2">The sequence shown here is derived from an EMBL/GenBank/DDBJ whole genome shotgun (WGS) entry which is preliminary data.</text>
</comment>
<feature type="region of interest" description="Disordered" evidence="1">
    <location>
        <begin position="51"/>
        <end position="70"/>
    </location>
</feature>
<accession>A0ABN2W7E6</accession>
<evidence type="ECO:0000313" key="3">
    <source>
        <dbReference type="Proteomes" id="UP001500016"/>
    </source>
</evidence>
<dbReference type="Proteomes" id="UP001500016">
    <property type="component" value="Unassembled WGS sequence"/>
</dbReference>
<dbReference type="EMBL" id="BAAAPE010000012">
    <property type="protein sequence ID" value="GAA2085634.1"/>
    <property type="molecule type" value="Genomic_DNA"/>
</dbReference>
<organism evidence="2 3">
    <name type="scientific">Streptomyces albiaxialis</name>
    <dbReference type="NCBI Taxonomy" id="329523"/>
    <lineage>
        <taxon>Bacteria</taxon>
        <taxon>Bacillati</taxon>
        <taxon>Actinomycetota</taxon>
        <taxon>Actinomycetes</taxon>
        <taxon>Kitasatosporales</taxon>
        <taxon>Streptomycetaceae</taxon>
        <taxon>Streptomyces</taxon>
    </lineage>
</organism>
<proteinExistence type="predicted"/>
<name>A0ABN2W7E6_9ACTN</name>
<protein>
    <submittedName>
        <fullName evidence="2">Uncharacterized protein</fullName>
    </submittedName>
</protein>
<evidence type="ECO:0000313" key="2">
    <source>
        <dbReference type="EMBL" id="GAA2085634.1"/>
    </source>
</evidence>